<dbReference type="InterPro" id="IPR017039">
    <property type="entry name" value="Virul_fac_BrkB"/>
</dbReference>
<name>A0A4R7UEZ6_9BACT</name>
<dbReference type="GO" id="GO:0005886">
    <property type="term" value="C:plasma membrane"/>
    <property type="evidence" value="ECO:0007669"/>
    <property type="project" value="UniProtKB-SubCell"/>
</dbReference>
<evidence type="ECO:0000256" key="6">
    <source>
        <dbReference type="SAM" id="Phobius"/>
    </source>
</evidence>
<evidence type="ECO:0000256" key="3">
    <source>
        <dbReference type="ARBA" id="ARBA00022692"/>
    </source>
</evidence>
<dbReference type="EMBL" id="SOCN01000001">
    <property type="protein sequence ID" value="TDV24195.1"/>
    <property type="molecule type" value="Genomic_DNA"/>
</dbReference>
<evidence type="ECO:0000256" key="5">
    <source>
        <dbReference type="ARBA" id="ARBA00023136"/>
    </source>
</evidence>
<dbReference type="AlphaFoldDB" id="A0A4R7UEZ6"/>
<keyword evidence="5 6" id="KW-0472">Membrane</keyword>
<keyword evidence="8" id="KW-1185">Reference proteome</keyword>
<comment type="subcellular location">
    <subcellularLocation>
        <location evidence="1">Cell membrane</location>
        <topology evidence="1">Multi-pass membrane protein</topology>
    </subcellularLocation>
</comment>
<comment type="caution">
    <text evidence="7">The sequence shown here is derived from an EMBL/GenBank/DDBJ whole genome shotgun (WGS) entry which is preliminary data.</text>
</comment>
<keyword evidence="2" id="KW-1003">Cell membrane</keyword>
<evidence type="ECO:0000313" key="7">
    <source>
        <dbReference type="EMBL" id="TDV24195.1"/>
    </source>
</evidence>
<dbReference type="OrthoDB" id="397438at2"/>
<feature type="transmembrane region" description="Helical" evidence="6">
    <location>
        <begin position="89"/>
        <end position="109"/>
    </location>
</feature>
<gene>
    <name evidence="7" type="ORF">BCF59_0145</name>
</gene>
<proteinExistence type="predicted"/>
<keyword evidence="3 6" id="KW-0812">Transmembrane</keyword>
<organism evidence="7 8">
    <name type="scientific">Mycoplasmopsis mustelae</name>
    <dbReference type="NCBI Taxonomy" id="171289"/>
    <lineage>
        <taxon>Bacteria</taxon>
        <taxon>Bacillati</taxon>
        <taxon>Mycoplasmatota</taxon>
        <taxon>Mycoplasmoidales</taxon>
        <taxon>Metamycoplasmataceae</taxon>
        <taxon>Mycoplasmopsis</taxon>
    </lineage>
</organism>
<dbReference type="Proteomes" id="UP000295757">
    <property type="component" value="Unassembled WGS sequence"/>
</dbReference>
<accession>A0A4R7UEZ6</accession>
<feature type="transmembrane region" description="Helical" evidence="6">
    <location>
        <begin position="296"/>
        <end position="318"/>
    </location>
</feature>
<reference evidence="7 8" key="1">
    <citation type="submission" date="2019-03" db="EMBL/GenBank/DDBJ databases">
        <title>Genomic Encyclopedia of Archaeal and Bacterial Type Strains, Phase II (KMG-II): from individual species to whole genera.</title>
        <authorList>
            <person name="Goeker M."/>
        </authorList>
    </citation>
    <scope>NUCLEOTIDE SEQUENCE [LARGE SCALE GENOMIC DNA]</scope>
    <source>
        <strain evidence="7 8">ATCC 35214</strain>
    </source>
</reference>
<feature type="transmembrane region" description="Helical" evidence="6">
    <location>
        <begin position="227"/>
        <end position="254"/>
    </location>
</feature>
<evidence type="ECO:0000256" key="2">
    <source>
        <dbReference type="ARBA" id="ARBA00022475"/>
    </source>
</evidence>
<feature type="transmembrane region" description="Helical" evidence="6">
    <location>
        <begin position="183"/>
        <end position="206"/>
    </location>
</feature>
<evidence type="ECO:0000313" key="8">
    <source>
        <dbReference type="Proteomes" id="UP000295757"/>
    </source>
</evidence>
<dbReference type="RefSeq" id="WP_134110246.1">
    <property type="nucleotide sequence ID" value="NZ_SOCN01000001.1"/>
</dbReference>
<feature type="transmembrane region" description="Helical" evidence="6">
    <location>
        <begin position="330"/>
        <end position="354"/>
    </location>
</feature>
<evidence type="ECO:0000256" key="1">
    <source>
        <dbReference type="ARBA" id="ARBA00004651"/>
    </source>
</evidence>
<protein>
    <submittedName>
        <fullName evidence="7">Membrane protein</fullName>
    </submittedName>
</protein>
<evidence type="ECO:0000256" key="4">
    <source>
        <dbReference type="ARBA" id="ARBA00022989"/>
    </source>
</evidence>
<feature type="transmembrane region" description="Helical" evidence="6">
    <location>
        <begin position="266"/>
        <end position="284"/>
    </location>
</feature>
<dbReference type="Pfam" id="PF03631">
    <property type="entry name" value="Virul_fac_BrkB"/>
    <property type="match status" value="1"/>
</dbReference>
<keyword evidence="4 6" id="KW-1133">Transmembrane helix</keyword>
<feature type="transmembrane region" description="Helical" evidence="6">
    <location>
        <begin position="47"/>
        <end position="64"/>
    </location>
</feature>
<sequence length="377" mass="43846">MKNLKNKTLTYKKMLKMRVPKSIYKKYYLNIIQYSTFVFFTKLYEKIILGIISIFAHFLIRASSQSQKAKRKKVVLNVFEKFWANDYNFVWLSTAFYMLISFVSVIYIVNFLNISINDNIHAFTNYVSPFYQNAVANGNASESVFQSLFNITIFNKFIPGSDLYFSPQNNVIVNSTLNKLYSLIPGSFVAIPSLYIAAGGYGKLITSFNVIYSHERIGTYWGNKVKGLFLVIVVSVILWGLSTIHIFVQARVFISHSLIDSAFNDFLYILFTIIFFVLTFLFLFKLTPSFKLNFNSIYRGMIISTTPTVLLVIIYTYLNKLFSYSKYGAAVGFFFSIGFFVNWYVYFMFLGIIFNNAYYKSYISTRTMPKRIHAWLF</sequence>